<dbReference type="Pfam" id="PF03938">
    <property type="entry name" value="OmpH"/>
    <property type="match status" value="1"/>
</dbReference>
<protein>
    <submittedName>
        <fullName evidence="5">OmpH family outer membrane protein</fullName>
    </submittedName>
</protein>
<keyword evidence="2" id="KW-0732">Signal</keyword>
<dbReference type="GO" id="GO:0051082">
    <property type="term" value="F:unfolded protein binding"/>
    <property type="evidence" value="ECO:0007669"/>
    <property type="project" value="InterPro"/>
</dbReference>
<keyword evidence="6" id="KW-1185">Reference proteome</keyword>
<keyword evidence="3" id="KW-0175">Coiled coil</keyword>
<dbReference type="OrthoDB" id="1145062at2"/>
<reference evidence="5 6" key="1">
    <citation type="submission" date="2019-04" db="EMBL/GenBank/DDBJ databases">
        <authorList>
            <person name="Feng G."/>
            <person name="Zhang J."/>
            <person name="Zhu H."/>
        </authorList>
    </citation>
    <scope>NUCLEOTIDE SEQUENCE [LARGE SCALE GENOMIC DNA]</scope>
    <source>
        <strain evidence="5 6">JCM 19491</strain>
    </source>
</reference>
<keyword evidence="4" id="KW-1133">Transmembrane helix</keyword>
<evidence type="ECO:0000256" key="1">
    <source>
        <dbReference type="ARBA" id="ARBA00009091"/>
    </source>
</evidence>
<evidence type="ECO:0000256" key="4">
    <source>
        <dbReference type="SAM" id="Phobius"/>
    </source>
</evidence>
<dbReference type="SMART" id="SM00935">
    <property type="entry name" value="OmpH"/>
    <property type="match status" value="1"/>
</dbReference>
<keyword evidence="4" id="KW-0472">Membrane</keyword>
<evidence type="ECO:0000313" key="5">
    <source>
        <dbReference type="EMBL" id="TGD83157.1"/>
    </source>
</evidence>
<gene>
    <name evidence="5" type="ORF">EU557_05090</name>
</gene>
<dbReference type="InterPro" id="IPR005632">
    <property type="entry name" value="Chaperone_Skp"/>
</dbReference>
<comment type="caution">
    <text evidence="5">The sequence shown here is derived from an EMBL/GenBank/DDBJ whole genome shotgun (WGS) entry which is preliminary data.</text>
</comment>
<dbReference type="Proteomes" id="UP000298284">
    <property type="component" value="Unassembled WGS sequence"/>
</dbReference>
<dbReference type="PANTHER" id="PTHR35089">
    <property type="entry name" value="CHAPERONE PROTEIN SKP"/>
    <property type="match status" value="1"/>
</dbReference>
<dbReference type="Gene3D" id="3.30.910.20">
    <property type="entry name" value="Skp domain"/>
    <property type="match status" value="1"/>
</dbReference>
<dbReference type="InterPro" id="IPR024930">
    <property type="entry name" value="Skp_dom_sf"/>
</dbReference>
<organism evidence="5 6">
    <name type="scientific">Hymenobacter wooponensis</name>
    <dbReference type="NCBI Taxonomy" id="1525360"/>
    <lineage>
        <taxon>Bacteria</taxon>
        <taxon>Pseudomonadati</taxon>
        <taxon>Bacteroidota</taxon>
        <taxon>Cytophagia</taxon>
        <taxon>Cytophagales</taxon>
        <taxon>Hymenobacteraceae</taxon>
        <taxon>Hymenobacter</taxon>
    </lineage>
</organism>
<accession>A0A4Z0MVA0</accession>
<evidence type="ECO:0000256" key="2">
    <source>
        <dbReference type="ARBA" id="ARBA00022729"/>
    </source>
</evidence>
<keyword evidence="4" id="KW-0812">Transmembrane</keyword>
<dbReference type="GO" id="GO:0005829">
    <property type="term" value="C:cytosol"/>
    <property type="evidence" value="ECO:0007669"/>
    <property type="project" value="TreeGrafter"/>
</dbReference>
<feature type="coiled-coil region" evidence="3">
    <location>
        <begin position="138"/>
        <end position="165"/>
    </location>
</feature>
<dbReference type="AlphaFoldDB" id="A0A4Z0MVA0"/>
<dbReference type="PANTHER" id="PTHR35089:SF1">
    <property type="entry name" value="CHAPERONE PROTEIN SKP"/>
    <property type="match status" value="1"/>
</dbReference>
<dbReference type="SUPFAM" id="SSF111384">
    <property type="entry name" value="OmpH-like"/>
    <property type="match status" value="1"/>
</dbReference>
<dbReference type="RefSeq" id="WP_135529309.1">
    <property type="nucleotide sequence ID" value="NZ_SRKZ01000001.1"/>
</dbReference>
<sequence length="218" mass="24073">MKNSLQLVINAVLVLAVAVLFYLHFANKPAAAPARKPVAAVKTNDSTATPVTTEEPADLTAVADTDKVAYVESGKLLDGYQGMKDARRSFEAKAKRWEAQNQKLVQGFQGAVQKYQQQAAGMTAEQRASTEQQLQGRQVQVAQEQEKLQRQAQEEEGKMTQQVLERINKQVEVYGKQNGYRLILIAAPSGTIAYGRKDLDITAPVLKHLNAEYSSKKK</sequence>
<dbReference type="EMBL" id="SRKZ01000001">
    <property type="protein sequence ID" value="TGD83157.1"/>
    <property type="molecule type" value="Genomic_DNA"/>
</dbReference>
<proteinExistence type="inferred from homology"/>
<feature type="transmembrane region" description="Helical" evidence="4">
    <location>
        <begin position="7"/>
        <end position="25"/>
    </location>
</feature>
<name>A0A4Z0MVA0_9BACT</name>
<dbReference type="GO" id="GO:0050821">
    <property type="term" value="P:protein stabilization"/>
    <property type="evidence" value="ECO:0007669"/>
    <property type="project" value="TreeGrafter"/>
</dbReference>
<evidence type="ECO:0000313" key="6">
    <source>
        <dbReference type="Proteomes" id="UP000298284"/>
    </source>
</evidence>
<evidence type="ECO:0000256" key="3">
    <source>
        <dbReference type="SAM" id="Coils"/>
    </source>
</evidence>
<comment type="similarity">
    <text evidence="1">Belongs to the Skp family.</text>
</comment>